<proteinExistence type="predicted"/>
<gene>
    <name evidence="1" type="ORF">EJ377_17955</name>
</gene>
<accession>A0A3S0QT27</accession>
<organism evidence="1 2">
    <name type="scientific">Chryseobacterium arthrosphaerae</name>
    <dbReference type="NCBI Taxonomy" id="651561"/>
    <lineage>
        <taxon>Bacteria</taxon>
        <taxon>Pseudomonadati</taxon>
        <taxon>Bacteroidota</taxon>
        <taxon>Flavobacteriia</taxon>
        <taxon>Flavobacteriales</taxon>
        <taxon>Weeksellaceae</taxon>
        <taxon>Chryseobacterium group</taxon>
        <taxon>Chryseobacterium</taxon>
    </lineage>
</organism>
<evidence type="ECO:0000313" key="2">
    <source>
        <dbReference type="Proteomes" id="UP000276953"/>
    </source>
</evidence>
<dbReference type="AlphaFoldDB" id="A0A3S0QT27"/>
<protein>
    <submittedName>
        <fullName evidence="1">Uncharacterized protein</fullName>
    </submittedName>
</protein>
<dbReference type="EMBL" id="RYFC01000003">
    <property type="protein sequence ID" value="RTZ46273.1"/>
    <property type="molecule type" value="Genomic_DNA"/>
</dbReference>
<dbReference type="Proteomes" id="UP000276953">
    <property type="component" value="Unassembled WGS sequence"/>
</dbReference>
<reference evidence="1 2" key="1">
    <citation type="submission" date="2018-12" db="EMBL/GenBank/DDBJ databases">
        <title>Draft Genome Sequence of Chryseobacterium arthrosphaerae strain ED882-96 Isolated from the Blood of a Patient with Liver Cirrhosis in Taiwan.</title>
        <authorList>
            <person name="Lin J.-N."/>
            <person name="Lai C.-H."/>
            <person name="Yang C.-H."/>
            <person name="Huang Y.-H."/>
        </authorList>
    </citation>
    <scope>NUCLEOTIDE SEQUENCE [LARGE SCALE GENOMIC DNA]</scope>
    <source>
        <strain evidence="1 2">ED882-96</strain>
    </source>
</reference>
<evidence type="ECO:0000313" key="1">
    <source>
        <dbReference type="EMBL" id="RTZ46273.1"/>
    </source>
</evidence>
<comment type="caution">
    <text evidence="1">The sequence shown here is derived from an EMBL/GenBank/DDBJ whole genome shotgun (WGS) entry which is preliminary data.</text>
</comment>
<name>A0A3S0QT27_9FLAO</name>
<sequence length="144" mass="15626">MDETTTSVDERSFLKAADGEVEDYYVDWICEGPTYCYKPGMKSGAALDSKVGITSLGRAGAADPDNWPMVRKGSWMVLESKTKGFVINRLSFNGAGNPVGIPATDFVEGMMVYDTTNSCLKIYTSTDGGTTFSWKCLNTQACPD</sequence>